<evidence type="ECO:0000256" key="1">
    <source>
        <dbReference type="SAM" id="MobiDB-lite"/>
    </source>
</evidence>
<dbReference type="AlphaFoldDB" id="A0A6G0X876"/>
<dbReference type="Proteomes" id="UP000481153">
    <property type="component" value="Unassembled WGS sequence"/>
</dbReference>
<evidence type="ECO:0000313" key="3">
    <source>
        <dbReference type="Proteomes" id="UP000481153"/>
    </source>
</evidence>
<organism evidence="2 3">
    <name type="scientific">Aphanomyces euteiches</name>
    <dbReference type="NCBI Taxonomy" id="100861"/>
    <lineage>
        <taxon>Eukaryota</taxon>
        <taxon>Sar</taxon>
        <taxon>Stramenopiles</taxon>
        <taxon>Oomycota</taxon>
        <taxon>Saprolegniomycetes</taxon>
        <taxon>Saprolegniales</taxon>
        <taxon>Verrucalvaceae</taxon>
        <taxon>Aphanomyces</taxon>
    </lineage>
</organism>
<keyword evidence="3" id="KW-1185">Reference proteome</keyword>
<evidence type="ECO:0000313" key="2">
    <source>
        <dbReference type="EMBL" id="KAF0736230.1"/>
    </source>
</evidence>
<proteinExistence type="predicted"/>
<sequence length="326" mass="37043">MAACFVENVVQEIQTYEKGTNPTRGSLMERERFGAAWSGCVQYDQKLHGEKLQCKSRTNPTWSPSERQNDPCRRKANLASGGHHGNKKPAVICAPSDAKNRNHRPRSIAIRIGRAASFKPIAARAARWMREARDGRTMWSAMDWYIHRSNAVLVAPRFWQTAMARQRRRNFFWLAAHLAQSSHGTTDYFTYGCRGMMSREKFHPSRRWSPRKHFLIDVAQLPRATSGKAFTDISSTLAHVCGRLDMKPLAPSSWRRTLQTSFLYRSVSQEARQLCGICCRQQANGLQALYEYSKLPVVRRPSGQTAAAVGWRSTPRPLGFSVWGQS</sequence>
<protein>
    <submittedName>
        <fullName evidence="2">Uncharacterized protein</fullName>
    </submittedName>
</protein>
<comment type="caution">
    <text evidence="2">The sequence shown here is derived from an EMBL/GenBank/DDBJ whole genome shotgun (WGS) entry which is preliminary data.</text>
</comment>
<dbReference type="EMBL" id="VJMJ01000089">
    <property type="protein sequence ID" value="KAF0736230.1"/>
    <property type="molecule type" value="Genomic_DNA"/>
</dbReference>
<reference evidence="2 3" key="1">
    <citation type="submission" date="2019-07" db="EMBL/GenBank/DDBJ databases">
        <title>Genomics analysis of Aphanomyces spp. identifies a new class of oomycete effector associated with host adaptation.</title>
        <authorList>
            <person name="Gaulin E."/>
        </authorList>
    </citation>
    <scope>NUCLEOTIDE SEQUENCE [LARGE SCALE GENOMIC DNA]</scope>
    <source>
        <strain evidence="2 3">ATCC 201684</strain>
    </source>
</reference>
<gene>
    <name evidence="2" type="ORF">Ae201684_007252</name>
</gene>
<feature type="region of interest" description="Disordered" evidence="1">
    <location>
        <begin position="76"/>
        <end position="100"/>
    </location>
</feature>
<accession>A0A6G0X876</accession>
<name>A0A6G0X876_9STRA</name>